<evidence type="ECO:0000259" key="1">
    <source>
        <dbReference type="Pfam" id="PF07735"/>
    </source>
</evidence>
<accession>A0A2G5VPN0</accession>
<dbReference type="EMBL" id="PDUG01000001">
    <property type="protein sequence ID" value="PIC53733.1"/>
    <property type="molecule type" value="Genomic_DNA"/>
</dbReference>
<dbReference type="Proteomes" id="UP000230233">
    <property type="component" value="Chromosome I"/>
</dbReference>
<dbReference type="PANTHER" id="PTHR21503:SF8">
    <property type="entry name" value="F-BOX ASSOCIATED DOMAIN-CONTAINING PROTEIN-RELATED"/>
    <property type="match status" value="1"/>
</dbReference>
<dbReference type="AlphaFoldDB" id="A0A2G5VPN0"/>
<feature type="domain" description="Sdz-33 F-box" evidence="1">
    <location>
        <begin position="222"/>
        <end position="271"/>
    </location>
</feature>
<dbReference type="PANTHER" id="PTHR21503">
    <property type="entry name" value="F-BOX-CONTAINING HYPOTHETICAL PROTEIN C.ELEGANS"/>
    <property type="match status" value="1"/>
</dbReference>
<dbReference type="Pfam" id="PF07735">
    <property type="entry name" value="FBA_2"/>
    <property type="match status" value="1"/>
</dbReference>
<name>A0A2G5VPN0_9PELO</name>
<gene>
    <name evidence="2" type="primary">Cnig_chr_I.g3308</name>
    <name evidence="2" type="ORF">B9Z55_003308</name>
</gene>
<keyword evidence="3" id="KW-1185">Reference proteome</keyword>
<protein>
    <recommendedName>
        <fullName evidence="1">Sdz-33 F-box domain-containing protein</fullName>
    </recommendedName>
</protein>
<proteinExistence type="predicted"/>
<comment type="caution">
    <text evidence="2">The sequence shown here is derived from an EMBL/GenBank/DDBJ whole genome shotgun (WGS) entry which is preliminary data.</text>
</comment>
<sequence length="355" mass="42076">MGRFPLFKYPRVVQEEILREIDPCILAATSFISTRFKNLLSYVKIQAVSITYKVDCEFLAIEVKSDEWSLLIDVGQFQGRYRLRRWKINRIPIESRIMMWDDFGGRIWYQCPLRRISEHDALENLDIHLRSFLRVEKVNVIIRDDVPELLDFFFWKKSPKSEKIIVDAHEEESNYDGAIQMTPDHLKFLEERVPDELHLNVQTLPNRQYQIAQPIPSIHLMNLAMIDLPNILNTGIESIKCQVTENQIEVINQVIRKWVQGENQKLECLELHTEDFMPTRWLLRRGLLTDVERELQPRFSSEETIQIFGLEPDDTIYEITRATDGRRAALVLNDRKIRILVWTDRRIDELQSLRT</sequence>
<dbReference type="InterPro" id="IPR012885">
    <property type="entry name" value="F-box_Sdz-33"/>
</dbReference>
<evidence type="ECO:0000313" key="2">
    <source>
        <dbReference type="EMBL" id="PIC53733.1"/>
    </source>
</evidence>
<organism evidence="2 3">
    <name type="scientific">Caenorhabditis nigoni</name>
    <dbReference type="NCBI Taxonomy" id="1611254"/>
    <lineage>
        <taxon>Eukaryota</taxon>
        <taxon>Metazoa</taxon>
        <taxon>Ecdysozoa</taxon>
        <taxon>Nematoda</taxon>
        <taxon>Chromadorea</taxon>
        <taxon>Rhabditida</taxon>
        <taxon>Rhabditina</taxon>
        <taxon>Rhabditomorpha</taxon>
        <taxon>Rhabditoidea</taxon>
        <taxon>Rhabditidae</taxon>
        <taxon>Peloderinae</taxon>
        <taxon>Caenorhabditis</taxon>
    </lineage>
</organism>
<reference evidence="3" key="1">
    <citation type="submission" date="2017-10" db="EMBL/GenBank/DDBJ databases">
        <title>Rapid genome shrinkage in a self-fertile nematode reveals novel sperm competition proteins.</title>
        <authorList>
            <person name="Yin D."/>
            <person name="Schwarz E.M."/>
            <person name="Thomas C.G."/>
            <person name="Felde R.L."/>
            <person name="Korf I.F."/>
            <person name="Cutter A.D."/>
            <person name="Schartner C.M."/>
            <person name="Ralston E.J."/>
            <person name="Meyer B.J."/>
            <person name="Haag E.S."/>
        </authorList>
    </citation>
    <scope>NUCLEOTIDE SEQUENCE [LARGE SCALE GENOMIC DNA]</scope>
    <source>
        <strain evidence="3">JU1422</strain>
    </source>
</reference>
<evidence type="ECO:0000313" key="3">
    <source>
        <dbReference type="Proteomes" id="UP000230233"/>
    </source>
</evidence>